<comment type="caution">
    <text evidence="6">The sequence shown here is derived from an EMBL/GenBank/DDBJ whole genome shotgun (WGS) entry which is preliminary data.</text>
</comment>
<feature type="compositionally biased region" description="Basic and acidic residues" evidence="4">
    <location>
        <begin position="1"/>
        <end position="11"/>
    </location>
</feature>
<dbReference type="InterPro" id="IPR029063">
    <property type="entry name" value="SAM-dependent_MTases_sf"/>
</dbReference>
<dbReference type="Gene3D" id="2.60.40.1180">
    <property type="entry name" value="Golgi alpha-mannosidase II"/>
    <property type="match status" value="1"/>
</dbReference>
<protein>
    <submittedName>
        <fullName evidence="6">S-adenosylmethionine-dependent methyltransferase domain protein</fullName>
    </submittedName>
</protein>
<dbReference type="EMBL" id="AOHC02000018">
    <property type="protein sequence ID" value="EMY78794.1"/>
    <property type="molecule type" value="Genomic_DNA"/>
</dbReference>
<dbReference type="PANTHER" id="PTHR43042">
    <property type="entry name" value="SAM-DEPENDENT METHYLTRANSFERASE"/>
    <property type="match status" value="1"/>
</dbReference>
<dbReference type="GO" id="GO:0008168">
    <property type="term" value="F:methyltransferase activity"/>
    <property type="evidence" value="ECO:0007669"/>
    <property type="project" value="UniProtKB-KW"/>
</dbReference>
<evidence type="ECO:0000256" key="3">
    <source>
        <dbReference type="ARBA" id="ARBA00022691"/>
    </source>
</evidence>
<dbReference type="STRING" id="1218598.LEP1GSC060_2149"/>
<keyword evidence="1 6" id="KW-0489">Methyltransferase</keyword>
<keyword evidence="7" id="KW-1185">Reference proteome</keyword>
<keyword evidence="2" id="KW-0808">Transferase</keyword>
<accession>N1WNR8</accession>
<evidence type="ECO:0000256" key="1">
    <source>
        <dbReference type="ARBA" id="ARBA00022603"/>
    </source>
</evidence>
<feature type="domain" description="S-adenosylmethionine-dependent methyltransferase" evidence="5">
    <location>
        <begin position="154"/>
        <end position="254"/>
    </location>
</feature>
<proteinExistence type="predicted"/>
<dbReference type="Pfam" id="PF10672">
    <property type="entry name" value="Methyltrans_SAM"/>
    <property type="match status" value="1"/>
</dbReference>
<gene>
    <name evidence="6" type="ORF">LEP1GSC060_2149</name>
</gene>
<dbReference type="InterPro" id="IPR019614">
    <property type="entry name" value="SAM-dep_methyl-trfase"/>
</dbReference>
<dbReference type="AlphaFoldDB" id="N1WNR8"/>
<dbReference type="RefSeq" id="WP_002997461.1">
    <property type="nucleotide sequence ID" value="NZ_AOHC02000018.1"/>
</dbReference>
<dbReference type="GO" id="GO:0032259">
    <property type="term" value="P:methylation"/>
    <property type="evidence" value="ECO:0007669"/>
    <property type="project" value="UniProtKB-KW"/>
</dbReference>
<evidence type="ECO:0000256" key="4">
    <source>
        <dbReference type="SAM" id="MobiDB-lite"/>
    </source>
</evidence>
<dbReference type="Proteomes" id="UP000012313">
    <property type="component" value="Unassembled WGS sequence"/>
</dbReference>
<evidence type="ECO:0000256" key="2">
    <source>
        <dbReference type="ARBA" id="ARBA00022679"/>
    </source>
</evidence>
<evidence type="ECO:0000313" key="6">
    <source>
        <dbReference type="EMBL" id="EMY78794.1"/>
    </source>
</evidence>
<dbReference type="SUPFAM" id="SSF53335">
    <property type="entry name" value="S-adenosyl-L-methionine-dependent methyltransferases"/>
    <property type="match status" value="1"/>
</dbReference>
<reference evidence="6" key="1">
    <citation type="submission" date="2013-03" db="EMBL/GenBank/DDBJ databases">
        <authorList>
            <person name="Harkins D.M."/>
            <person name="Durkin A.S."/>
            <person name="Brinkac L.M."/>
            <person name="Haft D.H."/>
            <person name="Selengut J.D."/>
            <person name="Sanka R."/>
            <person name="DePew J."/>
            <person name="Purushe J."/>
            <person name="Hartskeerl R.A."/>
            <person name="Ahmed A."/>
            <person name="van der Linden H."/>
            <person name="Goris M.G.A."/>
            <person name="Vinetz J.M."/>
            <person name="Sutton G.G."/>
            <person name="Nierman W.C."/>
            <person name="Fouts D.E."/>
        </authorList>
    </citation>
    <scope>NUCLEOTIDE SEQUENCE [LARGE SCALE GENOMIC DNA]</scope>
    <source>
        <strain evidence="6">ICFT</strain>
    </source>
</reference>
<dbReference type="Gene3D" id="3.40.50.150">
    <property type="entry name" value="Vaccinia Virus protein VP39"/>
    <property type="match status" value="1"/>
</dbReference>
<name>N1WNR8_9LEPT</name>
<organism evidence="6 7">
    <name type="scientific">Leptospira weilii serovar Ranarum str. ICFT</name>
    <dbReference type="NCBI Taxonomy" id="1218598"/>
    <lineage>
        <taxon>Bacteria</taxon>
        <taxon>Pseudomonadati</taxon>
        <taxon>Spirochaetota</taxon>
        <taxon>Spirochaetia</taxon>
        <taxon>Leptospirales</taxon>
        <taxon>Leptospiraceae</taxon>
        <taxon>Leptospira</taxon>
    </lineage>
</organism>
<feature type="region of interest" description="Disordered" evidence="4">
    <location>
        <begin position="1"/>
        <end position="40"/>
    </location>
</feature>
<sequence length="326" mass="36518">MKTVRRTEPKPSKTNSEKNPPSAKRSEAPTERSGVSRSHNAGVEAGSYKLLDSGDFRKLEQIGPYTIIRPSPVSAWPATKPQLWKNADGEYVRSDKGGGAWAWNKKTEEEFYIQILEYSIKIKFTPFGHLGIFAEQLENWKKIQQLSSGLKKEEEVLNLFAYSGISTLAVLDGGASVCHLDSSKGMVDWARDNANASGLADKKVRWMVEDVLKFLKREIKRGKDYRGFILDPPTFGRGASGEVFKIEKDLPELMDLLMQLCGNKPDFIVLTCHSTGFSPLALRRILEGRIRNQGRFHLGELSIPETSGRLYPAGSNCIYVSERLSF</sequence>
<dbReference type="PANTHER" id="PTHR43042:SF2">
    <property type="entry name" value="SAM-DEPENDENT METHYLTRANSFERASE"/>
    <property type="match status" value="1"/>
</dbReference>
<keyword evidence="3" id="KW-0949">S-adenosyl-L-methionine</keyword>
<dbReference type="OrthoDB" id="9805492at2"/>
<dbReference type="InterPro" id="IPR013780">
    <property type="entry name" value="Glyco_hydro_b"/>
</dbReference>
<evidence type="ECO:0000313" key="7">
    <source>
        <dbReference type="Proteomes" id="UP000012313"/>
    </source>
</evidence>
<evidence type="ECO:0000259" key="5">
    <source>
        <dbReference type="Pfam" id="PF10672"/>
    </source>
</evidence>